<dbReference type="Proteomes" id="UP001274896">
    <property type="component" value="Unassembled WGS sequence"/>
</dbReference>
<evidence type="ECO:0000313" key="3">
    <source>
        <dbReference type="Proteomes" id="UP001274896"/>
    </source>
</evidence>
<organism evidence="2 3">
    <name type="scientific">Hemibagrus guttatus</name>
    <dbReference type="NCBI Taxonomy" id="175788"/>
    <lineage>
        <taxon>Eukaryota</taxon>
        <taxon>Metazoa</taxon>
        <taxon>Chordata</taxon>
        <taxon>Craniata</taxon>
        <taxon>Vertebrata</taxon>
        <taxon>Euteleostomi</taxon>
        <taxon>Actinopterygii</taxon>
        <taxon>Neopterygii</taxon>
        <taxon>Teleostei</taxon>
        <taxon>Ostariophysi</taxon>
        <taxon>Siluriformes</taxon>
        <taxon>Bagridae</taxon>
        <taxon>Hemibagrus</taxon>
    </lineage>
</organism>
<name>A0AAE0UKC6_9TELE</name>
<proteinExistence type="predicted"/>
<sequence>MSFGISPGPGIHVNDTLTFITYLNIVADKEYLIMAVGFLNVATFCRTMCLATLQELFRNGLMNMTKSS</sequence>
<keyword evidence="1" id="KW-0472">Membrane</keyword>
<feature type="transmembrane region" description="Helical" evidence="1">
    <location>
        <begin position="31"/>
        <end position="53"/>
    </location>
</feature>
<feature type="non-terminal residue" evidence="2">
    <location>
        <position position="1"/>
    </location>
</feature>
<evidence type="ECO:0000313" key="2">
    <source>
        <dbReference type="EMBL" id="KAK3509101.1"/>
    </source>
</evidence>
<accession>A0AAE0UKC6</accession>
<dbReference type="EMBL" id="JAUCMX010000027">
    <property type="protein sequence ID" value="KAK3509101.1"/>
    <property type="molecule type" value="Genomic_DNA"/>
</dbReference>
<protein>
    <submittedName>
        <fullName evidence="2">Uncharacterized protein</fullName>
    </submittedName>
</protein>
<gene>
    <name evidence="2" type="ORF">QTP70_020309</name>
</gene>
<comment type="caution">
    <text evidence="2">The sequence shown here is derived from an EMBL/GenBank/DDBJ whole genome shotgun (WGS) entry which is preliminary data.</text>
</comment>
<keyword evidence="1" id="KW-0812">Transmembrane</keyword>
<keyword evidence="3" id="KW-1185">Reference proteome</keyword>
<evidence type="ECO:0000256" key="1">
    <source>
        <dbReference type="SAM" id="Phobius"/>
    </source>
</evidence>
<dbReference type="AlphaFoldDB" id="A0AAE0UKC6"/>
<reference evidence="2" key="1">
    <citation type="submission" date="2023-06" db="EMBL/GenBank/DDBJ databases">
        <title>Male Hemibagrus guttatus genome.</title>
        <authorList>
            <person name="Bian C."/>
        </authorList>
    </citation>
    <scope>NUCLEOTIDE SEQUENCE</scope>
    <source>
        <strain evidence="2">Male_cb2023</strain>
        <tissue evidence="2">Muscle</tissue>
    </source>
</reference>
<keyword evidence="1" id="KW-1133">Transmembrane helix</keyword>